<evidence type="ECO:0000313" key="1">
    <source>
        <dbReference type="EMBL" id="AOJ09903.1"/>
    </source>
</evidence>
<reference evidence="1 2" key="1">
    <citation type="submission" date="2015-12" db="EMBL/GenBank/DDBJ databases">
        <title>Diversity of Burkholderia near neighbor genomes.</title>
        <authorList>
            <person name="Sahl J."/>
            <person name="Wagner D."/>
            <person name="Keim P."/>
        </authorList>
    </citation>
    <scope>NUCLEOTIDE SEQUENCE [LARGE SCALE GENOMIC DNA]</scope>
    <source>
        <strain evidence="1 2">BDU8</strain>
    </source>
</reference>
<proteinExistence type="predicted"/>
<sequence length="76" mass="8442">MADVRDAIDAGASPECRALAQRWLAPFRSYARGDPATQSKFQPALMNESELMAGTWADETLLGFVHEAMRHLTQPH</sequence>
<protein>
    <submittedName>
        <fullName evidence="1">Uncharacterized protein</fullName>
    </submittedName>
</protein>
<evidence type="ECO:0000313" key="2">
    <source>
        <dbReference type="Proteomes" id="UP000067711"/>
    </source>
</evidence>
<dbReference type="AlphaFoldDB" id="A0A1B4G1W2"/>
<accession>A0A1B4G1W2</accession>
<dbReference type="Proteomes" id="UP000067711">
    <property type="component" value="Chromosome 1"/>
</dbReference>
<gene>
    <name evidence="1" type="ORF">WS71_21755</name>
</gene>
<name>A0A1B4G1W2_9BURK</name>
<dbReference type="EMBL" id="CP013389">
    <property type="protein sequence ID" value="AOJ09903.1"/>
    <property type="molecule type" value="Genomic_DNA"/>
</dbReference>
<organism evidence="1 2">
    <name type="scientific">Burkholderia mayonis</name>
    <dbReference type="NCBI Taxonomy" id="1385591"/>
    <lineage>
        <taxon>Bacteria</taxon>
        <taxon>Pseudomonadati</taxon>
        <taxon>Pseudomonadota</taxon>
        <taxon>Betaproteobacteria</taxon>
        <taxon>Burkholderiales</taxon>
        <taxon>Burkholderiaceae</taxon>
        <taxon>Burkholderia</taxon>
        <taxon>pseudomallei group</taxon>
    </lineage>
</organism>